<sequence>MSSKTLLPGGAYCRPDARLSPGDAAVVVVIIVVAAVMIRDGMILPDLLVLLGSVGLMAMLTIRLSTMEFRPLRRAGKALLTPAQL</sequence>
<geneLocation type="plasmid" evidence="1 2">
    <name>p1</name>
</geneLocation>
<accession>A0ACD5AQX3</accession>
<dbReference type="EMBL" id="CP146023">
    <property type="protein sequence ID" value="WWQ69349.1"/>
    <property type="molecule type" value="Genomic_DNA"/>
</dbReference>
<name>A0ACD5AQX3_9ACTN</name>
<reference evidence="1" key="1">
    <citation type="journal article" date="2025" name="Int. J. Syst. Evol. Microbiol.">
        <title>Streptomyces citrinus sp. nov., with yellow diffusible pigment.</title>
        <authorList>
            <person name="He Y."/>
            <person name="Yang E."/>
            <person name="Xu J."/>
            <person name="Sun Y."/>
            <person name="Sun L."/>
        </authorList>
    </citation>
    <scope>NUCLEOTIDE SEQUENCE</scope>
    <source>
        <strain evidence="1">Q6</strain>
    </source>
</reference>
<evidence type="ECO:0000313" key="2">
    <source>
        <dbReference type="Proteomes" id="UP001432251"/>
    </source>
</evidence>
<keyword evidence="2" id="KW-1185">Reference proteome</keyword>
<keyword evidence="1" id="KW-0614">Plasmid</keyword>
<protein>
    <submittedName>
        <fullName evidence="1">Uncharacterized protein</fullName>
    </submittedName>
</protein>
<dbReference type="Proteomes" id="UP001432251">
    <property type="component" value="Plasmid p1"/>
</dbReference>
<evidence type="ECO:0000313" key="1">
    <source>
        <dbReference type="EMBL" id="WWQ69349.1"/>
    </source>
</evidence>
<organism evidence="1 2">
    <name type="scientific">Streptomyces citrinus</name>
    <dbReference type="NCBI Taxonomy" id="3118173"/>
    <lineage>
        <taxon>Bacteria</taxon>
        <taxon>Bacillati</taxon>
        <taxon>Actinomycetota</taxon>
        <taxon>Actinomycetes</taxon>
        <taxon>Kitasatosporales</taxon>
        <taxon>Streptomycetaceae</taxon>
        <taxon>Streptomyces</taxon>
    </lineage>
</organism>
<gene>
    <name evidence="1" type="ORF">V2W30_39875</name>
</gene>
<proteinExistence type="predicted"/>